<dbReference type="Proteomes" id="UP001525021">
    <property type="component" value="Unassembled WGS sequence"/>
</dbReference>
<evidence type="ECO:0000313" key="6">
    <source>
        <dbReference type="Proteomes" id="UP001525021"/>
    </source>
</evidence>
<dbReference type="PANTHER" id="PTHR37813">
    <property type="entry name" value="FELS-2 PROPHAGE PROTEIN"/>
    <property type="match status" value="1"/>
</dbReference>
<proteinExistence type="predicted"/>
<evidence type="ECO:0000256" key="2">
    <source>
        <dbReference type="SAM" id="Coils"/>
    </source>
</evidence>
<keyword evidence="2" id="KW-0175">Coiled coil</keyword>
<feature type="region of interest" description="Disordered" evidence="3">
    <location>
        <begin position="794"/>
        <end position="827"/>
    </location>
</feature>
<feature type="coiled-coil region" evidence="2">
    <location>
        <begin position="30"/>
        <end position="88"/>
    </location>
</feature>
<sequence length="983" mass="101348">MSRTFETTVQINGAIGSSLTSSFRGATSRLNDLSSRARAIQQEMNRLGRDFRQGTIHQSQYAESTARLSRELRQLENSQRRITALKSTFNNGMNTTKTVASVAAVGVAATATGIAMSSLNTAGNFQQQMSKVSAISGATGTDLTRLDDTAQNLGKSTVFSATQAAEGMEYLALAGWKTDAIISAMPGMLNLAAAGAMDLGRAADITSDTMQAFSMGADKAGHAADVFAYAQANANTNVEMIGEAMKYAAPTANQFKWSLEETSAAMMALANQGLKGSVAGQAFASSMGRLAEDKGKIAEKTKKLGMEFFDAQGKMKSLPSLIKEIEKGTAGMSDKQRVSTLQTLFGAEAFKHWAILLSTGSDELQKMTTALEKSDGTAAKMSATMVDNYAGSLQLLKSSIEGAQIKFMKPVLPVFQKFFDGITGNLDQNMGSIEKAGKATAKILSDITAPFSTSKPIKPKIEPNMDPQDAQKAINQYNKELQKYELFSNMDVGEKVEYMLNTAIKKVETWLSGSGGEAMGRIFTQLGTIAGKAWIAGLTGAASGAVSSALDGNFSGALGLGAAAWMMGGGTLVKGAIGAGRWGKDLYKSRRSANQTPPTTTATSSPAPSNSGSNGGSMGPSQTGTITSYGGGNRPTTATASPAPSNNSSMGPSQTGTVTPYGGGNRQTTATTSPAPSRTGSVTPPRSTPTTPAPVATTPPRTGGMWSKISKAGGRAMLPLSLAMDAYSIYKSNDKVKATGETAGGLAGGLGGAKLGAAIGTAIAPGIGTAVGGLLGGAVGYVGGRWFGGKAVDTVRGSSEPKTAAVSKSEPTPSKAPSTSADAKKGLDTTALNTSATKLATTFETTSTAITAMSTNAKLVDTNMMQLATGVGLASTTVGTSFMSIQNSASITAANMGNLTMYTGQVSTSFVTSFYSLKMATDQSTSNMSTLAAVIANATSLFNSMQGIQTATQNVIAELNNLASRVKNASVPGGTPSRRTQYE</sequence>
<accession>A0ABT2DRW9</accession>
<evidence type="ECO:0000259" key="4">
    <source>
        <dbReference type="Pfam" id="PF10145"/>
    </source>
</evidence>
<dbReference type="PANTHER" id="PTHR37813:SF1">
    <property type="entry name" value="FELS-2 PROPHAGE PROTEIN"/>
    <property type="match status" value="1"/>
</dbReference>
<feature type="region of interest" description="Disordered" evidence="3">
    <location>
        <begin position="590"/>
        <end position="704"/>
    </location>
</feature>
<dbReference type="EMBL" id="JANTOO010000014">
    <property type="protein sequence ID" value="MCS1397495.1"/>
    <property type="molecule type" value="Genomic_DNA"/>
</dbReference>
<feature type="compositionally biased region" description="Polar residues" evidence="3">
    <location>
        <begin position="809"/>
        <end position="821"/>
    </location>
</feature>
<name>A0ABT2DRW9_9BACI</name>
<protein>
    <submittedName>
        <fullName evidence="5">Phage tail tape measure protein</fullName>
    </submittedName>
</protein>
<dbReference type="Pfam" id="PF10145">
    <property type="entry name" value="PhageMin_Tail"/>
    <property type="match status" value="1"/>
</dbReference>
<feature type="compositionally biased region" description="Low complexity" evidence="3">
    <location>
        <begin position="592"/>
        <end position="612"/>
    </location>
</feature>
<dbReference type="RefSeq" id="WP_051563282.1">
    <property type="nucleotide sequence ID" value="NZ_JANTOO010000014.1"/>
</dbReference>
<dbReference type="NCBIfam" id="TIGR01760">
    <property type="entry name" value="tape_meas_TP901"/>
    <property type="match status" value="1"/>
</dbReference>
<feature type="compositionally biased region" description="Low complexity" evidence="3">
    <location>
        <begin position="634"/>
        <end position="648"/>
    </location>
</feature>
<feature type="compositionally biased region" description="Low complexity" evidence="3">
    <location>
        <begin position="666"/>
        <end position="704"/>
    </location>
</feature>
<evidence type="ECO:0000313" key="5">
    <source>
        <dbReference type="EMBL" id="MCS1397495.1"/>
    </source>
</evidence>
<evidence type="ECO:0000256" key="1">
    <source>
        <dbReference type="ARBA" id="ARBA00022612"/>
    </source>
</evidence>
<dbReference type="InterPro" id="IPR010090">
    <property type="entry name" value="Phage_tape_meas"/>
</dbReference>
<organism evidence="5 6">
    <name type="scientific">Lysinibacillus pinottii</name>
    <dbReference type="NCBI Taxonomy" id="2973932"/>
    <lineage>
        <taxon>Bacteria</taxon>
        <taxon>Bacillati</taxon>
        <taxon>Bacillota</taxon>
        <taxon>Bacilli</taxon>
        <taxon>Bacillales</taxon>
        <taxon>Bacillaceae</taxon>
        <taxon>Lysinibacillus</taxon>
    </lineage>
</organism>
<comment type="caution">
    <text evidence="5">The sequence shown here is derived from an EMBL/GenBank/DDBJ whole genome shotgun (WGS) entry which is preliminary data.</text>
</comment>
<keyword evidence="6" id="KW-1185">Reference proteome</keyword>
<gene>
    <name evidence="5" type="ORF">NXZ79_15800</name>
</gene>
<reference evidence="5 6" key="1">
    <citation type="submission" date="2022-08" db="EMBL/GenBank/DDBJ databases">
        <title>Lysinibacillus sequencing.</title>
        <authorList>
            <person name="Dunlap C."/>
        </authorList>
    </citation>
    <scope>NUCLEOTIDE SEQUENCE [LARGE SCALE GENOMIC DNA]</scope>
    <source>
        <strain evidence="5 6">PB211</strain>
    </source>
</reference>
<feature type="compositionally biased region" description="Polar residues" evidence="3">
    <location>
        <begin position="649"/>
        <end position="658"/>
    </location>
</feature>
<feature type="domain" description="Phage tail tape measure protein" evidence="4">
    <location>
        <begin position="148"/>
        <end position="346"/>
    </location>
</feature>
<keyword evidence="1" id="KW-1188">Viral release from host cell</keyword>
<evidence type="ECO:0000256" key="3">
    <source>
        <dbReference type="SAM" id="MobiDB-lite"/>
    </source>
</evidence>